<dbReference type="WBParaSite" id="NBR_0000515601-mRNA-1">
    <property type="protein sequence ID" value="NBR_0000515601-mRNA-1"/>
    <property type="gene ID" value="NBR_0000515601"/>
</dbReference>
<dbReference type="EMBL" id="UYSL01011598">
    <property type="protein sequence ID" value="VDL68744.1"/>
    <property type="molecule type" value="Genomic_DNA"/>
</dbReference>
<sequence>MRKGREKWFRYSRNTGKVAMKKYKRGGMPGIPPLGEFRRNEGADRLFMHYVFCPQHAIVFVKEEGDGNEASRPSHQWQMVLLW</sequence>
<reference evidence="1 2" key="2">
    <citation type="submission" date="2018-11" db="EMBL/GenBank/DDBJ databases">
        <authorList>
            <consortium name="Pathogen Informatics"/>
        </authorList>
    </citation>
    <scope>NUCLEOTIDE SEQUENCE [LARGE SCALE GENOMIC DNA]</scope>
</reference>
<keyword evidence="2" id="KW-1185">Reference proteome</keyword>
<organism evidence="3">
    <name type="scientific">Nippostrongylus brasiliensis</name>
    <name type="common">Rat hookworm</name>
    <dbReference type="NCBI Taxonomy" id="27835"/>
    <lineage>
        <taxon>Eukaryota</taxon>
        <taxon>Metazoa</taxon>
        <taxon>Ecdysozoa</taxon>
        <taxon>Nematoda</taxon>
        <taxon>Chromadorea</taxon>
        <taxon>Rhabditida</taxon>
        <taxon>Rhabditina</taxon>
        <taxon>Rhabditomorpha</taxon>
        <taxon>Strongyloidea</taxon>
        <taxon>Heligmosomidae</taxon>
        <taxon>Nippostrongylus</taxon>
    </lineage>
</organism>
<name>A0A0N4XRK4_NIPBR</name>
<proteinExistence type="predicted"/>
<accession>A0A0N4XRK4</accession>
<evidence type="ECO:0000313" key="3">
    <source>
        <dbReference type="WBParaSite" id="NBR_0000515601-mRNA-1"/>
    </source>
</evidence>
<dbReference type="Proteomes" id="UP000271162">
    <property type="component" value="Unassembled WGS sequence"/>
</dbReference>
<dbReference type="AlphaFoldDB" id="A0A0N4XRK4"/>
<reference evidence="3" key="1">
    <citation type="submission" date="2017-02" db="UniProtKB">
        <authorList>
            <consortium name="WormBaseParasite"/>
        </authorList>
    </citation>
    <scope>IDENTIFICATION</scope>
</reference>
<protein>
    <submittedName>
        <fullName evidence="3">Transposase</fullName>
    </submittedName>
</protein>
<evidence type="ECO:0000313" key="1">
    <source>
        <dbReference type="EMBL" id="VDL68744.1"/>
    </source>
</evidence>
<evidence type="ECO:0000313" key="2">
    <source>
        <dbReference type="Proteomes" id="UP000271162"/>
    </source>
</evidence>
<gene>
    <name evidence="1" type="ORF">NBR_LOCUS5155</name>
</gene>